<dbReference type="InterPro" id="IPR003594">
    <property type="entry name" value="HATPase_dom"/>
</dbReference>
<keyword evidence="5 10" id="KW-0418">Kinase</keyword>
<dbReference type="Pfam" id="PF02518">
    <property type="entry name" value="HATPase_c"/>
    <property type="match status" value="1"/>
</dbReference>
<feature type="transmembrane region" description="Helical" evidence="7">
    <location>
        <begin position="152"/>
        <end position="173"/>
    </location>
</feature>
<feature type="transmembrane region" description="Helical" evidence="7">
    <location>
        <begin position="21"/>
        <end position="41"/>
    </location>
</feature>
<dbReference type="CDD" id="cd00082">
    <property type="entry name" value="HisKA"/>
    <property type="match status" value="1"/>
</dbReference>
<keyword evidence="7" id="KW-0472">Membrane</keyword>
<accession>A0A272EMG0</accession>
<evidence type="ECO:0000256" key="5">
    <source>
        <dbReference type="ARBA" id="ARBA00022777"/>
    </source>
</evidence>
<evidence type="ECO:0000256" key="4">
    <source>
        <dbReference type="ARBA" id="ARBA00022679"/>
    </source>
</evidence>
<dbReference type="Pfam" id="PF00512">
    <property type="entry name" value="HisKA"/>
    <property type="match status" value="1"/>
</dbReference>
<keyword evidence="7" id="KW-1133">Transmembrane helix</keyword>
<name>A0A272EMG0_9RHOO</name>
<proteinExistence type="predicted"/>
<dbReference type="EMBL" id="NMRN01000103">
    <property type="protein sequence ID" value="PAS91319.1"/>
    <property type="molecule type" value="Genomic_DNA"/>
</dbReference>
<feature type="transmembrane region" description="Helical" evidence="7">
    <location>
        <begin position="47"/>
        <end position="66"/>
    </location>
</feature>
<dbReference type="InterPro" id="IPR004358">
    <property type="entry name" value="Sig_transdc_His_kin-like_C"/>
</dbReference>
<evidence type="ECO:0000256" key="6">
    <source>
        <dbReference type="ARBA" id="ARBA00023012"/>
    </source>
</evidence>
<dbReference type="EMBL" id="MDUX01000104">
    <property type="protein sequence ID" value="KAF7597712.1"/>
    <property type="molecule type" value="Genomic_DNA"/>
</dbReference>
<keyword evidence="7" id="KW-0812">Transmembrane</keyword>
<dbReference type="PROSITE" id="PS50109">
    <property type="entry name" value="HIS_KIN"/>
    <property type="match status" value="1"/>
</dbReference>
<evidence type="ECO:0000256" key="2">
    <source>
        <dbReference type="ARBA" id="ARBA00012438"/>
    </source>
</evidence>
<dbReference type="InterPro" id="IPR036097">
    <property type="entry name" value="HisK_dim/P_sf"/>
</dbReference>
<evidence type="ECO:0000313" key="11">
    <source>
        <dbReference type="Proteomes" id="UP000216107"/>
    </source>
</evidence>
<dbReference type="Pfam" id="PF25323">
    <property type="entry name" value="6TM_PilS"/>
    <property type="match status" value="1"/>
</dbReference>
<keyword evidence="3" id="KW-0597">Phosphoprotein</keyword>
<dbReference type="InterPro" id="IPR005467">
    <property type="entry name" value="His_kinase_dom"/>
</dbReference>
<keyword evidence="4" id="KW-0808">Transferase</keyword>
<dbReference type="InterPro" id="IPR003661">
    <property type="entry name" value="HisK_dim/P_dom"/>
</dbReference>
<keyword evidence="12" id="KW-1185">Reference proteome</keyword>
<dbReference type="Proteomes" id="UP000216107">
    <property type="component" value="Unassembled WGS sequence"/>
</dbReference>
<dbReference type="GO" id="GO:0000155">
    <property type="term" value="F:phosphorelay sensor kinase activity"/>
    <property type="evidence" value="ECO:0007669"/>
    <property type="project" value="InterPro"/>
</dbReference>
<dbReference type="AlphaFoldDB" id="A0A272EMG0"/>
<evidence type="ECO:0000313" key="12">
    <source>
        <dbReference type="Proteomes" id="UP000623509"/>
    </source>
</evidence>
<dbReference type="SMART" id="SM00387">
    <property type="entry name" value="HATPase_c"/>
    <property type="match status" value="1"/>
</dbReference>
<comment type="caution">
    <text evidence="10">The sequence shown here is derived from an EMBL/GenBank/DDBJ whole genome shotgun (WGS) entry which is preliminary data.</text>
</comment>
<dbReference type="EC" id="2.7.13.3" evidence="2"/>
<feature type="transmembrane region" description="Helical" evidence="7">
    <location>
        <begin position="78"/>
        <end position="95"/>
    </location>
</feature>
<dbReference type="SMART" id="SM00388">
    <property type="entry name" value="HisKA"/>
    <property type="match status" value="1"/>
</dbReference>
<dbReference type="SUPFAM" id="SSF47384">
    <property type="entry name" value="Homodimeric domain of signal transducing histidine kinase"/>
    <property type="match status" value="1"/>
</dbReference>
<dbReference type="Gene3D" id="1.10.287.130">
    <property type="match status" value="1"/>
</dbReference>
<keyword evidence="6" id="KW-0902">Two-component regulatory system</keyword>
<dbReference type="SUPFAM" id="SSF55874">
    <property type="entry name" value="ATPase domain of HSP90 chaperone/DNA topoisomerase II/histidine kinase"/>
    <property type="match status" value="1"/>
</dbReference>
<reference evidence="9 12" key="1">
    <citation type="submission" date="2016-08" db="EMBL/GenBank/DDBJ databases">
        <title>Candidatus Dactylopiibacterium carminicum genome sequence.</title>
        <authorList>
            <person name="Ramirez-Puebla S.T."/>
            <person name="Ormeno-Orrillo E."/>
            <person name="Vera-Ponce De Leon A."/>
            <person name="Luis L."/>
            <person name="Sanchez-Flores A."/>
            <person name="Monica R."/>
            <person name="Martinez-Romero E."/>
        </authorList>
    </citation>
    <scope>NUCLEOTIDE SEQUENCE [LARGE SCALE GENOMIC DNA]</scope>
    <source>
        <strain evidence="9">END1</strain>
    </source>
</reference>
<gene>
    <name evidence="9" type="ORF">BGI27_17300</name>
    <name evidence="10" type="ORF">CGU29_17100</name>
</gene>
<protein>
    <recommendedName>
        <fullName evidence="2">histidine kinase</fullName>
        <ecNumber evidence="2">2.7.13.3</ecNumber>
    </recommendedName>
</protein>
<dbReference type="Proteomes" id="UP000623509">
    <property type="component" value="Unassembled WGS sequence"/>
</dbReference>
<dbReference type="PANTHER" id="PTHR43711:SF31">
    <property type="entry name" value="HISTIDINE KINASE"/>
    <property type="match status" value="1"/>
</dbReference>
<dbReference type="PANTHER" id="PTHR43711">
    <property type="entry name" value="TWO-COMPONENT HISTIDINE KINASE"/>
    <property type="match status" value="1"/>
</dbReference>
<dbReference type="CDD" id="cd00075">
    <property type="entry name" value="HATPase"/>
    <property type="match status" value="1"/>
</dbReference>
<dbReference type="PRINTS" id="PR00344">
    <property type="entry name" value="BCTRLSENSOR"/>
</dbReference>
<feature type="transmembrane region" description="Helical" evidence="7">
    <location>
        <begin position="123"/>
        <end position="140"/>
    </location>
</feature>
<sequence length="515" mass="56204">MPAILHALEPGLARSVSIRYFNLYRVLVASAFVIFGGIFSFGREAPGLFLVAVVAYWVMACAFFLLHAGSSEYGERTLGLQVGVDILVLAVFMYASGGFRSGVPFLMMTSIAGAGLVGQGRMALGAASLATITVLLDPFWRFSANRPGEADYSQSAIICVGFFAVAIVARMLARRALANEALALSRGADLDRQVRVNAHVIERLQDGVVVVTEGGLVRQFNPRAVNLLGVPLQVGEGLAIQAPELARCCEGEDCVLRVSLGEGAGRTLHVRRVQLHGGEDAVLYIEDMGRIQARAQQLKLAALGRLTANIAHEIRNPLSSVLHASELLLEEKRQEMQERLIRIIRDNSARIDRIVRDVLEVGRRDRLTPERMDLEAFCRGFVEELALQTSASVQRIELRTIPAMVNFDRLHLYQILSNLFANAMRYASDVPGAICVVISDVDEVHVRLAIRDDGPGISEDDRGKIFEPFFTSDPRGTGLGLFTARELAEANGAELILALASGRGAEFHLLMRRAS</sequence>
<evidence type="ECO:0000259" key="8">
    <source>
        <dbReference type="PROSITE" id="PS50109"/>
    </source>
</evidence>
<dbReference type="InterPro" id="IPR036890">
    <property type="entry name" value="HATPase_C_sf"/>
</dbReference>
<organism evidence="10 11">
    <name type="scientific">Candidatus Dactylopiibacterium carminicum</name>
    <dbReference type="NCBI Taxonomy" id="857335"/>
    <lineage>
        <taxon>Bacteria</taxon>
        <taxon>Pseudomonadati</taxon>
        <taxon>Pseudomonadota</taxon>
        <taxon>Betaproteobacteria</taxon>
        <taxon>Rhodocyclales</taxon>
        <taxon>Rhodocyclaceae</taxon>
        <taxon>Candidatus Dactylopiibacterium</taxon>
    </lineage>
</organism>
<evidence type="ECO:0000256" key="1">
    <source>
        <dbReference type="ARBA" id="ARBA00000085"/>
    </source>
</evidence>
<evidence type="ECO:0000313" key="9">
    <source>
        <dbReference type="EMBL" id="KAF7597712.1"/>
    </source>
</evidence>
<feature type="domain" description="Histidine kinase" evidence="8">
    <location>
        <begin position="309"/>
        <end position="515"/>
    </location>
</feature>
<evidence type="ECO:0000256" key="3">
    <source>
        <dbReference type="ARBA" id="ARBA00022553"/>
    </source>
</evidence>
<comment type="catalytic activity">
    <reaction evidence="1">
        <text>ATP + protein L-histidine = ADP + protein N-phospho-L-histidine.</text>
        <dbReference type="EC" id="2.7.13.3"/>
    </reaction>
</comment>
<dbReference type="InterPro" id="IPR050736">
    <property type="entry name" value="Sensor_HK_Regulatory"/>
</dbReference>
<evidence type="ECO:0000256" key="7">
    <source>
        <dbReference type="SAM" id="Phobius"/>
    </source>
</evidence>
<reference evidence="10 11" key="2">
    <citation type="submission" date="2017-07" db="EMBL/GenBank/DDBJ databases">
        <title>Candidatus Dactylopiibacterium carminicum, a nitrogen-fixing symbiont of the cochineal insect Dactylopius coccus and Dactylopius opuntiae (Hemiptera: Coccoidea: Dactylopiidae).</title>
        <authorList>
            <person name="Vera A."/>
        </authorList>
    </citation>
    <scope>NUCLEOTIDE SEQUENCE [LARGE SCALE GENOMIC DNA]</scope>
    <source>
        <strain evidence="10 11">NFDCM</strain>
    </source>
</reference>
<dbReference type="Gene3D" id="3.30.565.10">
    <property type="entry name" value="Histidine kinase-like ATPase, C-terminal domain"/>
    <property type="match status" value="1"/>
</dbReference>
<evidence type="ECO:0000313" key="10">
    <source>
        <dbReference type="EMBL" id="PAS91319.1"/>
    </source>
</evidence>